<dbReference type="InterPro" id="IPR011658">
    <property type="entry name" value="PA14_dom"/>
</dbReference>
<dbReference type="Gene3D" id="3.40.50.1700">
    <property type="entry name" value="Glycoside hydrolase family 3 C-terminal domain"/>
    <property type="match status" value="1"/>
</dbReference>
<dbReference type="SUPFAM" id="SSF51445">
    <property type="entry name" value="(Trans)glycosidases"/>
    <property type="match status" value="1"/>
</dbReference>
<dbReference type="PROSITE" id="PS00775">
    <property type="entry name" value="GLYCOSYL_HYDROL_F3"/>
    <property type="match status" value="1"/>
</dbReference>
<dbReference type="FunFam" id="2.60.40.10:FF:000495">
    <property type="entry name" value="Periplasmic beta-glucosidase"/>
    <property type="match status" value="1"/>
</dbReference>
<dbReference type="EC" id="3.2.1.21" evidence="9"/>
<dbReference type="InterPro" id="IPR019800">
    <property type="entry name" value="Glyco_hydro_3_AS"/>
</dbReference>
<dbReference type="InterPro" id="IPR013783">
    <property type="entry name" value="Ig-like_fold"/>
</dbReference>
<dbReference type="SMART" id="SM01217">
    <property type="entry name" value="Fn3_like"/>
    <property type="match status" value="1"/>
</dbReference>
<evidence type="ECO:0000256" key="4">
    <source>
        <dbReference type="ARBA" id="ARBA00022801"/>
    </source>
</evidence>
<dbReference type="GeneID" id="54291471"/>
<evidence type="ECO:0000313" key="11">
    <source>
        <dbReference type="EMBL" id="KAF2012731.1"/>
    </source>
</evidence>
<dbReference type="Pfam" id="PF07691">
    <property type="entry name" value="PA14"/>
    <property type="match status" value="1"/>
</dbReference>
<reference evidence="11" key="1">
    <citation type="journal article" date="2020" name="Stud. Mycol.">
        <title>101 Dothideomycetes genomes: a test case for predicting lifestyles and emergence of pathogens.</title>
        <authorList>
            <person name="Haridas S."/>
            <person name="Albert R."/>
            <person name="Binder M."/>
            <person name="Bloem J."/>
            <person name="Labutti K."/>
            <person name="Salamov A."/>
            <person name="Andreopoulos B."/>
            <person name="Baker S."/>
            <person name="Barry K."/>
            <person name="Bills G."/>
            <person name="Bluhm B."/>
            <person name="Cannon C."/>
            <person name="Castanera R."/>
            <person name="Culley D."/>
            <person name="Daum C."/>
            <person name="Ezra D."/>
            <person name="Gonzalez J."/>
            <person name="Henrissat B."/>
            <person name="Kuo A."/>
            <person name="Liang C."/>
            <person name="Lipzen A."/>
            <person name="Lutzoni F."/>
            <person name="Magnuson J."/>
            <person name="Mondo S."/>
            <person name="Nolan M."/>
            <person name="Ohm R."/>
            <person name="Pangilinan J."/>
            <person name="Park H.-J."/>
            <person name="Ramirez L."/>
            <person name="Alfaro M."/>
            <person name="Sun H."/>
            <person name="Tritt A."/>
            <person name="Yoshinaga Y."/>
            <person name="Zwiers L.-H."/>
            <person name="Turgeon B."/>
            <person name="Goodwin S."/>
            <person name="Spatafora J."/>
            <person name="Crous P."/>
            <person name="Grigoriev I."/>
        </authorList>
    </citation>
    <scope>NUCLEOTIDE SEQUENCE</scope>
    <source>
        <strain evidence="11">CBS 175.79</strain>
    </source>
</reference>
<keyword evidence="8 9" id="KW-0624">Polysaccharide degradation</keyword>
<dbReference type="InterPro" id="IPR001764">
    <property type="entry name" value="Glyco_hydro_3_N"/>
</dbReference>
<dbReference type="Proteomes" id="UP000799778">
    <property type="component" value="Unassembled WGS sequence"/>
</dbReference>
<dbReference type="EMBL" id="ML978072">
    <property type="protein sequence ID" value="KAF2012731.1"/>
    <property type="molecule type" value="Genomic_DNA"/>
</dbReference>
<keyword evidence="7 9" id="KW-0326">Glycosidase</keyword>
<dbReference type="InterPro" id="IPR050288">
    <property type="entry name" value="Cellulose_deg_GH3"/>
</dbReference>
<comment type="similarity">
    <text evidence="3 9">Belongs to the glycosyl hydrolase 3 family.</text>
</comment>
<dbReference type="InterPro" id="IPR002772">
    <property type="entry name" value="Glyco_hydro_3_C"/>
</dbReference>
<dbReference type="Gene3D" id="2.60.40.10">
    <property type="entry name" value="Immunoglobulins"/>
    <property type="match status" value="1"/>
</dbReference>
<dbReference type="InterPro" id="IPR036962">
    <property type="entry name" value="Glyco_hydro_3_N_sf"/>
</dbReference>
<evidence type="ECO:0000256" key="3">
    <source>
        <dbReference type="ARBA" id="ARBA00005336"/>
    </source>
</evidence>
<evidence type="ECO:0000256" key="9">
    <source>
        <dbReference type="RuleBase" id="RU361161"/>
    </source>
</evidence>
<evidence type="ECO:0000256" key="8">
    <source>
        <dbReference type="ARBA" id="ARBA00023326"/>
    </source>
</evidence>
<comment type="pathway">
    <text evidence="2 9">Glycan metabolism; cellulose degradation.</text>
</comment>
<dbReference type="Pfam" id="PF14310">
    <property type="entry name" value="Fn3-like"/>
    <property type="match status" value="1"/>
</dbReference>
<dbReference type="InterPro" id="IPR036881">
    <property type="entry name" value="Glyco_hydro_3_C_sf"/>
</dbReference>
<gene>
    <name evidence="11" type="ORF">BU24DRAFT_494684</name>
</gene>
<keyword evidence="6 9" id="KW-0119">Carbohydrate metabolism</keyword>
<dbReference type="InterPro" id="IPR037524">
    <property type="entry name" value="PA14/GLEYA"/>
</dbReference>
<comment type="catalytic activity">
    <reaction evidence="1 9">
        <text>Hydrolysis of terminal, non-reducing beta-D-glucosyl residues with release of beta-D-glucose.</text>
        <dbReference type="EC" id="3.2.1.21"/>
    </reaction>
</comment>
<dbReference type="RefSeq" id="XP_033381070.1">
    <property type="nucleotide sequence ID" value="XM_033534074.1"/>
</dbReference>
<dbReference type="UniPathway" id="UPA00696"/>
<proteinExistence type="inferred from homology"/>
<organism evidence="11 12">
    <name type="scientific">Aaosphaeria arxii CBS 175.79</name>
    <dbReference type="NCBI Taxonomy" id="1450172"/>
    <lineage>
        <taxon>Eukaryota</taxon>
        <taxon>Fungi</taxon>
        <taxon>Dikarya</taxon>
        <taxon>Ascomycota</taxon>
        <taxon>Pezizomycotina</taxon>
        <taxon>Dothideomycetes</taxon>
        <taxon>Pleosporomycetidae</taxon>
        <taxon>Pleosporales</taxon>
        <taxon>Pleosporales incertae sedis</taxon>
        <taxon>Aaosphaeria</taxon>
    </lineage>
</organism>
<dbReference type="Pfam" id="PF01915">
    <property type="entry name" value="Glyco_hydro_3_C"/>
    <property type="match status" value="1"/>
</dbReference>
<sequence length="843" mass="93081">MTAAMFSNAGIEDIISKLDLDEKVELLTGAGRCALQGNERLGIPVIHTSDGPHGLRGANFFNPVPGVQFPSATAMGATFDIDLLRKIGQTLGDEAIAKGKHIALAPTVCLQRSPLIGRGFEAFGEDPILSGILGGHYIAGIQDRRVAACIKHYAAHDQSANSIEDDVIMTERTLRELHLLPFQTAMKICPPWAFMTSYNKVNGVHASESPFLIQQVLRKEWRFDGLVMSDWWGTYSTSESMNAGMDLEMPGPTVWRGKALKYAVECRKVRIVRIDDAVRNVLNIVAKTHTTQVPKEDGNNDTPENRAIARKVASDSIVLLKNDNGVLPLSIDAKKKIGLIGDHFKTPATGGGGSSEATPYYVSTPYDAIVGLVGAELIETGIGAYSHRFTPLLTTELRQPNSGKPGLFVELFSVNPDETDSPEVLWSAETRRSLLQFTDSLPKHLPDQHFVRIRTTFTSPKTTKYRFGLSAFGKVVMRIDGRQVIDLWTNHPEKTETTPVFNAFSMERFYDVDVTQGESLEICIVLSNVFTGPVVGIAPAGGIRLGGCEVLDEDKSINDAVALAKSVDIPIVMTGISSDYEMESADRTHLALPNRVDELIERVVSANSNTIVIIQSGLPVTMPWVSKVNTLLHAWYGGQETGNGIADVLFGKVNPSGRLSVTFPKRLEDTPAFLNFGKTDREVVYGEGVFVGYRYYEKLRTQPLFYFGYGLSYTQFQYSNLVVPDIFEPQPEYKLPILVDVTNIGNCYGSEVIQVYVFDVKCSVQRPRKELKAFHKIGLKRGESRTARLELDRSTLAFWSEEDNKWKAEAGVFQVIISRSADPTAEELVASFELPRSMLWNGL</sequence>
<evidence type="ECO:0000256" key="2">
    <source>
        <dbReference type="ARBA" id="ARBA00004987"/>
    </source>
</evidence>
<evidence type="ECO:0000256" key="6">
    <source>
        <dbReference type="ARBA" id="ARBA00023277"/>
    </source>
</evidence>
<dbReference type="GO" id="GO:0008422">
    <property type="term" value="F:beta-glucosidase activity"/>
    <property type="evidence" value="ECO:0007669"/>
    <property type="project" value="UniProtKB-EC"/>
</dbReference>
<accession>A0A6A5XIS0</accession>
<dbReference type="InterPro" id="IPR026891">
    <property type="entry name" value="Fn3-like"/>
</dbReference>
<dbReference type="GO" id="GO:0030245">
    <property type="term" value="P:cellulose catabolic process"/>
    <property type="evidence" value="ECO:0007669"/>
    <property type="project" value="UniProtKB-UniPathway"/>
</dbReference>
<evidence type="ECO:0000256" key="1">
    <source>
        <dbReference type="ARBA" id="ARBA00000448"/>
    </source>
</evidence>
<dbReference type="PRINTS" id="PR00133">
    <property type="entry name" value="GLHYDRLASE3"/>
</dbReference>
<dbReference type="InterPro" id="IPR017853">
    <property type="entry name" value="GH"/>
</dbReference>
<dbReference type="PROSITE" id="PS51820">
    <property type="entry name" value="PA14"/>
    <property type="match status" value="1"/>
</dbReference>
<dbReference type="Gene3D" id="2.60.120.260">
    <property type="entry name" value="Galactose-binding domain-like"/>
    <property type="match status" value="1"/>
</dbReference>
<dbReference type="OrthoDB" id="47059at2759"/>
<evidence type="ECO:0000256" key="5">
    <source>
        <dbReference type="ARBA" id="ARBA00023180"/>
    </source>
</evidence>
<name>A0A6A5XIS0_9PLEO</name>
<dbReference type="AlphaFoldDB" id="A0A6A5XIS0"/>
<dbReference type="Pfam" id="PF00933">
    <property type="entry name" value="Glyco_hydro_3"/>
    <property type="match status" value="1"/>
</dbReference>
<dbReference type="SUPFAM" id="SSF52279">
    <property type="entry name" value="Beta-D-glucan exohydrolase, C-terminal domain"/>
    <property type="match status" value="1"/>
</dbReference>
<protein>
    <recommendedName>
        <fullName evidence="9">beta-glucosidase</fullName>
        <ecNumber evidence="9">3.2.1.21</ecNumber>
    </recommendedName>
</protein>
<keyword evidence="12" id="KW-1185">Reference proteome</keyword>
<evidence type="ECO:0000259" key="10">
    <source>
        <dbReference type="PROSITE" id="PS51820"/>
    </source>
</evidence>
<evidence type="ECO:0000313" key="12">
    <source>
        <dbReference type="Proteomes" id="UP000799778"/>
    </source>
</evidence>
<dbReference type="PANTHER" id="PTHR42715:SF27">
    <property type="entry name" value="BETA-GLUCOSIDASE-RELATED"/>
    <property type="match status" value="1"/>
</dbReference>
<feature type="domain" description="PA14" evidence="10">
    <location>
        <begin position="402"/>
        <end position="561"/>
    </location>
</feature>
<keyword evidence="5" id="KW-0325">Glycoprotein</keyword>
<evidence type="ECO:0000256" key="7">
    <source>
        <dbReference type="ARBA" id="ARBA00023295"/>
    </source>
</evidence>
<dbReference type="PANTHER" id="PTHR42715">
    <property type="entry name" value="BETA-GLUCOSIDASE"/>
    <property type="match status" value="1"/>
</dbReference>
<dbReference type="Gene3D" id="3.20.20.300">
    <property type="entry name" value="Glycoside hydrolase, family 3, N-terminal domain"/>
    <property type="match status" value="1"/>
</dbReference>
<keyword evidence="4 9" id="KW-0378">Hydrolase</keyword>